<feature type="transmembrane region" description="Helical" evidence="6">
    <location>
        <begin position="180"/>
        <end position="201"/>
    </location>
</feature>
<comment type="subcellular location">
    <subcellularLocation>
        <location evidence="1">Cell membrane</location>
        <topology evidence="1">Multi-pass membrane protein</topology>
    </subcellularLocation>
</comment>
<dbReference type="GO" id="GO:0036397">
    <property type="term" value="F:formate dehydrogenase (quinone) activity"/>
    <property type="evidence" value="ECO:0007669"/>
    <property type="project" value="TreeGrafter"/>
</dbReference>
<keyword evidence="9" id="KW-1185">Reference proteome</keyword>
<keyword evidence="4 6" id="KW-1133">Transmembrane helix</keyword>
<dbReference type="EC" id="1.2.1.2" evidence="8"/>
<dbReference type="SUPFAM" id="SSF81342">
    <property type="entry name" value="Transmembrane di-heme cytochromes"/>
    <property type="match status" value="1"/>
</dbReference>
<dbReference type="InterPro" id="IPR011577">
    <property type="entry name" value="Cyt_b561_bac/Ni-Hgenase"/>
</dbReference>
<keyword evidence="5 6" id="KW-0472">Membrane</keyword>
<dbReference type="OrthoDB" id="24065at2157"/>
<reference evidence="8" key="1">
    <citation type="submission" date="2006-12" db="EMBL/GenBank/DDBJ databases">
        <title>Complete sequence of Pyrobaculum islandicum DSM 4184.</title>
        <authorList>
            <person name="Copeland A."/>
            <person name="Lucas S."/>
            <person name="Lapidus A."/>
            <person name="Barry K."/>
            <person name="Detter J.C."/>
            <person name="Glavina del Rio T."/>
            <person name="Dalin E."/>
            <person name="Tice H."/>
            <person name="Pitluck S."/>
            <person name="Meincke L."/>
            <person name="Brettin T."/>
            <person name="Bruce D."/>
            <person name="Han C."/>
            <person name="Tapia R."/>
            <person name="Gilna P."/>
            <person name="Schmutz J."/>
            <person name="Larimer F."/>
            <person name="Land M."/>
            <person name="Hauser L."/>
            <person name="Kyrpides N."/>
            <person name="Mikhailova N."/>
            <person name="Cozen A.E."/>
            <person name="Fitz-Gibbon S.T."/>
            <person name="House C.H."/>
            <person name="Saltikov C."/>
            <person name="Lowe T."/>
            <person name="Richardson P."/>
        </authorList>
    </citation>
    <scope>NUCLEOTIDE SEQUENCE [LARGE SCALE GENOMIC DNA]</scope>
    <source>
        <strain evidence="8">DSM 4184</strain>
    </source>
</reference>
<dbReference type="GO" id="GO:0022904">
    <property type="term" value="P:respiratory electron transport chain"/>
    <property type="evidence" value="ECO:0007669"/>
    <property type="project" value="InterPro"/>
</dbReference>
<feature type="domain" description="Cytochrome b561 bacterial/Ni-hydrogenase" evidence="7">
    <location>
        <begin position="16"/>
        <end position="205"/>
    </location>
</feature>
<dbReference type="HOGENOM" id="CLU_1154387_0_0_2"/>
<dbReference type="STRING" id="384616.Pisl_1987"/>
<dbReference type="GO" id="GO:0009326">
    <property type="term" value="C:formate dehydrogenase complex"/>
    <property type="evidence" value="ECO:0007669"/>
    <property type="project" value="TreeGrafter"/>
</dbReference>
<dbReference type="GO" id="GO:0009061">
    <property type="term" value="P:anaerobic respiration"/>
    <property type="evidence" value="ECO:0007669"/>
    <property type="project" value="TreeGrafter"/>
</dbReference>
<accession>A1RW02</accession>
<dbReference type="InterPro" id="IPR016174">
    <property type="entry name" value="Di-haem_cyt_TM"/>
</dbReference>
<dbReference type="Pfam" id="PF01292">
    <property type="entry name" value="Ni_hydr_CYTB"/>
    <property type="match status" value="1"/>
</dbReference>
<name>A1RW02_PYRIL</name>
<feature type="transmembrane region" description="Helical" evidence="6">
    <location>
        <begin position="77"/>
        <end position="94"/>
    </location>
</feature>
<gene>
    <name evidence="8" type="ordered locus">Pisl_1987</name>
</gene>
<dbReference type="PANTHER" id="PTHR30074">
    <property type="entry name" value="FORMATE DEHYDROGENASE, NITRATE-INDUCIBLE, CYTOCHROME B556 FDN SUBUNIT"/>
    <property type="match status" value="1"/>
</dbReference>
<evidence type="ECO:0000256" key="4">
    <source>
        <dbReference type="ARBA" id="ARBA00022989"/>
    </source>
</evidence>
<evidence type="ECO:0000256" key="3">
    <source>
        <dbReference type="ARBA" id="ARBA00022692"/>
    </source>
</evidence>
<evidence type="ECO:0000259" key="7">
    <source>
        <dbReference type="Pfam" id="PF01292"/>
    </source>
</evidence>
<proteinExistence type="predicted"/>
<dbReference type="AlphaFoldDB" id="A1RW02"/>
<evidence type="ECO:0000313" key="9">
    <source>
        <dbReference type="Proteomes" id="UP000002595"/>
    </source>
</evidence>
<dbReference type="Gene3D" id="1.20.950.20">
    <property type="entry name" value="Transmembrane di-heme cytochromes, Chain C"/>
    <property type="match status" value="1"/>
</dbReference>
<evidence type="ECO:0000313" key="8">
    <source>
        <dbReference type="EMBL" id="ABL89134.1"/>
    </source>
</evidence>
<organism evidence="8 9">
    <name type="scientific">Pyrobaculum islandicum (strain DSM 4184 / JCM 9189 / GEO3)</name>
    <dbReference type="NCBI Taxonomy" id="384616"/>
    <lineage>
        <taxon>Archaea</taxon>
        <taxon>Thermoproteota</taxon>
        <taxon>Thermoprotei</taxon>
        <taxon>Thermoproteales</taxon>
        <taxon>Thermoproteaceae</taxon>
        <taxon>Pyrobaculum</taxon>
    </lineage>
</organism>
<sequence length="240" mass="27463">MRPLIKTEGGKEYVLRFKPATQIAHLFLLVGMTISFITGLPMFFKFGEVNIFEGLGVALGLPAPHTSSQLISILHDWVGPILMFIGVLIVLAASDKRAGLREITKFGEALRVFKEVAEYRLGRRKEYPPTPFYHPFQVMWVWGTIIGLLLLGVSGLFLVVEKWFYMQILPPWWRGFMSLLHIFGAFIFFAALPIHFLMAIFPTNWPMLKSQLLAKGYVPIEWWMAHHKAYVEEVKKRGGP</sequence>
<dbReference type="GO" id="GO:0005886">
    <property type="term" value="C:plasma membrane"/>
    <property type="evidence" value="ECO:0007669"/>
    <property type="project" value="UniProtKB-SubCell"/>
</dbReference>
<feature type="transmembrane region" description="Helical" evidence="6">
    <location>
        <begin position="23"/>
        <end position="44"/>
    </location>
</feature>
<keyword evidence="3 6" id="KW-0812">Transmembrane</keyword>
<dbReference type="EMBL" id="CP000504">
    <property type="protein sequence ID" value="ABL89134.1"/>
    <property type="molecule type" value="Genomic_DNA"/>
</dbReference>
<evidence type="ECO:0000256" key="6">
    <source>
        <dbReference type="SAM" id="Phobius"/>
    </source>
</evidence>
<evidence type="ECO:0000256" key="1">
    <source>
        <dbReference type="ARBA" id="ARBA00004651"/>
    </source>
</evidence>
<dbReference type="PANTHER" id="PTHR30074:SF5">
    <property type="entry name" value="FORMATE DEHYDROGENASE, NITRATE-INDUCIBLE, CYTOCHROME B556(FDN) SUBUNIT"/>
    <property type="match status" value="1"/>
</dbReference>
<evidence type="ECO:0000256" key="5">
    <source>
        <dbReference type="ARBA" id="ARBA00023136"/>
    </source>
</evidence>
<keyword evidence="2" id="KW-1003">Cell membrane</keyword>
<dbReference type="KEGG" id="pis:Pisl_1987"/>
<dbReference type="GO" id="GO:0015944">
    <property type="term" value="P:formate oxidation"/>
    <property type="evidence" value="ECO:0007669"/>
    <property type="project" value="TreeGrafter"/>
</dbReference>
<feature type="transmembrane region" description="Helical" evidence="6">
    <location>
        <begin position="139"/>
        <end position="160"/>
    </location>
</feature>
<dbReference type="RefSeq" id="WP_011763709.1">
    <property type="nucleotide sequence ID" value="NC_008701.1"/>
</dbReference>
<dbReference type="InterPro" id="IPR051817">
    <property type="entry name" value="FDH_cytochrome_b556_subunit"/>
</dbReference>
<dbReference type="Proteomes" id="UP000002595">
    <property type="component" value="Chromosome"/>
</dbReference>
<keyword evidence="8" id="KW-0560">Oxidoreductase</keyword>
<evidence type="ECO:0000256" key="2">
    <source>
        <dbReference type="ARBA" id="ARBA00022475"/>
    </source>
</evidence>
<dbReference type="GeneID" id="4617158"/>
<dbReference type="GO" id="GO:0009055">
    <property type="term" value="F:electron transfer activity"/>
    <property type="evidence" value="ECO:0007669"/>
    <property type="project" value="InterPro"/>
</dbReference>
<dbReference type="eggNOG" id="arCOG05636">
    <property type="taxonomic scope" value="Archaea"/>
</dbReference>
<protein>
    <submittedName>
        <fullName evidence="8">Formate dehydrogenase gamma subunit</fullName>
        <ecNumber evidence="8">1.2.1.2</ecNumber>
    </submittedName>
</protein>